<feature type="compositionally biased region" description="Basic and acidic residues" evidence="1">
    <location>
        <begin position="79"/>
        <end position="89"/>
    </location>
</feature>
<dbReference type="AlphaFoldDB" id="Q2QS46"/>
<organism evidence="2">
    <name type="scientific">Oryza sativa subsp. japonica</name>
    <name type="common">Rice</name>
    <dbReference type="NCBI Taxonomy" id="39947"/>
    <lineage>
        <taxon>Eukaryota</taxon>
        <taxon>Viridiplantae</taxon>
        <taxon>Streptophyta</taxon>
        <taxon>Embryophyta</taxon>
        <taxon>Tracheophyta</taxon>
        <taxon>Spermatophyta</taxon>
        <taxon>Magnoliopsida</taxon>
        <taxon>Liliopsida</taxon>
        <taxon>Poales</taxon>
        <taxon>Poaceae</taxon>
        <taxon>BOP clade</taxon>
        <taxon>Oryzoideae</taxon>
        <taxon>Oryzeae</taxon>
        <taxon>Oryzinae</taxon>
        <taxon>Oryza</taxon>
        <taxon>Oryza sativa</taxon>
    </lineage>
</organism>
<sequence>MVFPSNAHPGKVVEGGGREGDGRNGGSKISDRPIRERGGGGLSQGGVIGKGKSGITSTRRSWWREGLACEAPLTLVTDPSRRRQDDGGGAKRRAASGSGETAAKAAPCDSMSRESIRSDGPGISLGIRRRPWWSEIMRDTKARVDARG</sequence>
<reference evidence="2" key="2">
    <citation type="submission" date="2005-04" db="EMBL/GenBank/DDBJ databases">
        <authorList>
            <person name="Buell C.R."/>
            <person name="Wing R.A."/>
            <person name="McCombie W.A."/>
            <person name="Ouyang S."/>
        </authorList>
    </citation>
    <scope>NUCLEOTIDE SEQUENCE</scope>
</reference>
<name>Q2QS46_ORYSJ</name>
<feature type="region of interest" description="Disordered" evidence="1">
    <location>
        <begin position="73"/>
        <end position="126"/>
    </location>
</feature>
<feature type="compositionally biased region" description="Gly residues" evidence="1">
    <location>
        <begin position="39"/>
        <end position="52"/>
    </location>
</feature>
<feature type="compositionally biased region" description="Basic and acidic residues" evidence="1">
    <location>
        <begin position="29"/>
        <end position="38"/>
    </location>
</feature>
<reference evidence="2" key="1">
    <citation type="journal article" date="2005" name="BMC Biol.">
        <title>The sequence of rice chromosomes 11 and 12, rich in disease resistance genes and recent gene duplications.</title>
        <authorList>
            <consortium name="The rice chromosomes 11 and 12 sequencing consortia"/>
        </authorList>
    </citation>
    <scope>NUCLEOTIDE SEQUENCE [LARGE SCALE GENOMIC DNA]</scope>
</reference>
<protein>
    <submittedName>
        <fullName evidence="2">Uncharacterized protein</fullName>
    </submittedName>
</protein>
<reference evidence="2" key="3">
    <citation type="submission" date="2006-01" db="EMBL/GenBank/DDBJ databases">
        <authorList>
            <person name="Buell R."/>
        </authorList>
    </citation>
    <scope>NUCLEOTIDE SEQUENCE</scope>
</reference>
<evidence type="ECO:0000313" key="2">
    <source>
        <dbReference type="EMBL" id="ABA98332.1"/>
    </source>
</evidence>
<evidence type="ECO:0000256" key="1">
    <source>
        <dbReference type="SAM" id="MobiDB-lite"/>
    </source>
</evidence>
<accession>Q2QS46</accession>
<dbReference type="EMBL" id="DP000011">
    <property type="protein sequence ID" value="ABA98332.1"/>
    <property type="molecule type" value="Genomic_DNA"/>
</dbReference>
<feature type="region of interest" description="Disordered" evidence="1">
    <location>
        <begin position="1"/>
        <end position="56"/>
    </location>
</feature>
<gene>
    <name evidence="2" type="ordered locus">LOC_Os12g25370</name>
</gene>
<proteinExistence type="predicted"/>